<feature type="transmembrane region" description="Helical" evidence="5">
    <location>
        <begin position="225"/>
        <end position="243"/>
    </location>
</feature>
<dbReference type="GO" id="GO:0004930">
    <property type="term" value="F:G protein-coupled receptor activity"/>
    <property type="evidence" value="ECO:0007669"/>
    <property type="project" value="TreeGrafter"/>
</dbReference>
<feature type="domain" description="G-protein coupled receptors family 2 profile 2" evidence="6">
    <location>
        <begin position="20"/>
        <end position="290"/>
    </location>
</feature>
<organism evidence="8 9">
    <name type="scientific">Acrasis kona</name>
    <dbReference type="NCBI Taxonomy" id="1008807"/>
    <lineage>
        <taxon>Eukaryota</taxon>
        <taxon>Discoba</taxon>
        <taxon>Heterolobosea</taxon>
        <taxon>Tetramitia</taxon>
        <taxon>Eutetramitia</taxon>
        <taxon>Acrasidae</taxon>
        <taxon>Acrasis</taxon>
    </lineage>
</organism>
<keyword evidence="3 5" id="KW-1133">Transmembrane helix</keyword>
<comment type="caution">
    <text evidence="8">The sequence shown here is derived from an EMBL/GenBank/DDBJ whole genome shotgun (WGS) entry which is preliminary data.</text>
</comment>
<gene>
    <name evidence="8" type="ORF">AKO1_011211</name>
</gene>
<dbReference type="PRINTS" id="PR02001">
    <property type="entry name" value="GCR1CAMPR"/>
</dbReference>
<feature type="transmembrane region" description="Helical" evidence="5">
    <location>
        <begin position="131"/>
        <end position="150"/>
    </location>
</feature>
<evidence type="ECO:0000259" key="7">
    <source>
        <dbReference type="PROSITE" id="PS50262"/>
    </source>
</evidence>
<dbReference type="InterPro" id="IPR017981">
    <property type="entry name" value="GPCR_2-like_7TM"/>
</dbReference>
<dbReference type="PANTHER" id="PTHR23112">
    <property type="entry name" value="G PROTEIN-COUPLED RECEPTOR 157-RELATED"/>
    <property type="match status" value="1"/>
</dbReference>
<feature type="transmembrane region" description="Helical" evidence="5">
    <location>
        <begin position="263"/>
        <end position="289"/>
    </location>
</feature>
<evidence type="ECO:0000313" key="8">
    <source>
        <dbReference type="EMBL" id="KAL0481514.1"/>
    </source>
</evidence>
<dbReference type="PROSITE" id="PS50262">
    <property type="entry name" value="G_PROTEIN_RECEP_F1_2"/>
    <property type="match status" value="1"/>
</dbReference>
<dbReference type="PANTHER" id="PTHR23112:SF0">
    <property type="entry name" value="TRANSMEMBRANE PROTEIN 116"/>
    <property type="match status" value="1"/>
</dbReference>
<dbReference type="PROSITE" id="PS50261">
    <property type="entry name" value="G_PROTEIN_RECEP_F2_4"/>
    <property type="match status" value="1"/>
</dbReference>
<feature type="domain" description="G-protein coupled receptors family 1 profile" evidence="7">
    <location>
        <begin position="135"/>
        <end position="286"/>
    </location>
</feature>
<evidence type="ECO:0000313" key="9">
    <source>
        <dbReference type="Proteomes" id="UP001431209"/>
    </source>
</evidence>
<feature type="transmembrane region" description="Helical" evidence="5">
    <location>
        <begin position="178"/>
        <end position="205"/>
    </location>
</feature>
<dbReference type="Proteomes" id="UP001431209">
    <property type="component" value="Unassembled WGS sequence"/>
</dbReference>
<keyword evidence="4 5" id="KW-0472">Membrane</keyword>
<accession>A0AAW2YXY7</accession>
<dbReference type="InterPro" id="IPR017452">
    <property type="entry name" value="GPCR_Rhodpsn_7TM"/>
</dbReference>
<name>A0AAW2YXY7_9EUKA</name>
<evidence type="ECO:0000256" key="1">
    <source>
        <dbReference type="ARBA" id="ARBA00004141"/>
    </source>
</evidence>
<reference evidence="8 9" key="1">
    <citation type="submission" date="2024-03" db="EMBL/GenBank/DDBJ databases">
        <title>The Acrasis kona genome and developmental transcriptomes reveal deep origins of eukaryotic multicellular pathways.</title>
        <authorList>
            <person name="Sheikh S."/>
            <person name="Fu C.-J."/>
            <person name="Brown M.W."/>
            <person name="Baldauf S.L."/>
        </authorList>
    </citation>
    <scope>NUCLEOTIDE SEQUENCE [LARGE SCALE GENOMIC DNA]</scope>
    <source>
        <strain evidence="8 9">ATCC MYA-3509</strain>
    </source>
</reference>
<dbReference type="EMBL" id="JAOPGA020000768">
    <property type="protein sequence ID" value="KAL0481514.1"/>
    <property type="molecule type" value="Genomic_DNA"/>
</dbReference>
<dbReference type="GO" id="GO:0005886">
    <property type="term" value="C:plasma membrane"/>
    <property type="evidence" value="ECO:0007669"/>
    <property type="project" value="TreeGrafter"/>
</dbReference>
<feature type="transmembrane region" description="Helical" evidence="5">
    <location>
        <begin position="56"/>
        <end position="79"/>
    </location>
</feature>
<sequence>MTNDSVSFNSTFTTQQTSALKIALITSSASSILSCVLFLLIITIQSIQRGVFKKHMSLRILTLIMICNFFAAVGDIYSAGMNQGESNVLCVIQGVQSQFFSLATILWTLCLSVFLFISTIIGTFNKTYCEVLFHVFVWFVSVIFTIIPFFTNSYGSTSPEDVFCYMKLSPEFWNFGRIWGLALFYVPLWAALIVVFALDSFIVVLMLCRVRRRFDAKIRRRKYLAVFKIAIYPSIFLFGWMFPSIHRVYESITTFHGTTDVNVLFVLIMLHTIFMRAQGTLNFLVYILVPIEPSTGILANQLRALLDYFSKAKKDSGETELLEDEDMISAESPDNSSKSSLFCCIGLQQDTEQELNCDAEAPTSDYIKMRTSI</sequence>
<protein>
    <submittedName>
        <fullName evidence="8">G-protein coupled receptor</fullName>
    </submittedName>
</protein>
<keyword evidence="9" id="KW-1185">Reference proteome</keyword>
<evidence type="ECO:0000256" key="3">
    <source>
        <dbReference type="ARBA" id="ARBA00022989"/>
    </source>
</evidence>
<evidence type="ECO:0000256" key="4">
    <source>
        <dbReference type="ARBA" id="ARBA00023136"/>
    </source>
</evidence>
<feature type="transmembrane region" description="Helical" evidence="5">
    <location>
        <begin position="99"/>
        <end position="124"/>
    </location>
</feature>
<dbReference type="Gene3D" id="1.20.1070.10">
    <property type="entry name" value="Rhodopsin 7-helix transmembrane proteins"/>
    <property type="match status" value="1"/>
</dbReference>
<keyword evidence="2 5" id="KW-0812">Transmembrane</keyword>
<proteinExistence type="predicted"/>
<dbReference type="AlphaFoldDB" id="A0AAW2YXY7"/>
<keyword evidence="8" id="KW-0675">Receptor</keyword>
<evidence type="ECO:0000256" key="5">
    <source>
        <dbReference type="SAM" id="Phobius"/>
    </source>
</evidence>
<evidence type="ECO:0000256" key="2">
    <source>
        <dbReference type="ARBA" id="ARBA00022692"/>
    </source>
</evidence>
<dbReference type="SUPFAM" id="SSF81321">
    <property type="entry name" value="Family A G protein-coupled receptor-like"/>
    <property type="match status" value="1"/>
</dbReference>
<feature type="transmembrane region" description="Helical" evidence="5">
    <location>
        <begin position="20"/>
        <end position="44"/>
    </location>
</feature>
<dbReference type="Pfam" id="PF05462">
    <property type="entry name" value="Dicty_CAR"/>
    <property type="match status" value="1"/>
</dbReference>
<dbReference type="GO" id="GO:0007166">
    <property type="term" value="P:cell surface receptor signaling pathway"/>
    <property type="evidence" value="ECO:0007669"/>
    <property type="project" value="InterPro"/>
</dbReference>
<evidence type="ECO:0000259" key="6">
    <source>
        <dbReference type="PROSITE" id="PS50261"/>
    </source>
</evidence>
<comment type="subcellular location">
    <subcellularLocation>
        <location evidence="1">Membrane</location>
        <topology evidence="1">Multi-pass membrane protein</topology>
    </subcellularLocation>
</comment>
<dbReference type="InterPro" id="IPR022343">
    <property type="entry name" value="GCR1-cAMP_receptor"/>
</dbReference>
<dbReference type="GO" id="GO:0007189">
    <property type="term" value="P:adenylate cyclase-activating G protein-coupled receptor signaling pathway"/>
    <property type="evidence" value="ECO:0007669"/>
    <property type="project" value="TreeGrafter"/>
</dbReference>